<dbReference type="SUPFAM" id="SSF143800">
    <property type="entry name" value="L28p-like"/>
    <property type="match status" value="1"/>
</dbReference>
<dbReference type="InterPro" id="IPR001383">
    <property type="entry name" value="Ribosomal_bL28_bact-type"/>
</dbReference>
<keyword evidence="2 5" id="KW-0689">Ribosomal protein</keyword>
<name>A0A7V0Q605_UNCW3</name>
<evidence type="ECO:0000256" key="3">
    <source>
        <dbReference type="ARBA" id="ARBA00023274"/>
    </source>
</evidence>
<dbReference type="HAMAP" id="MF_00373">
    <property type="entry name" value="Ribosomal_bL28"/>
    <property type="match status" value="1"/>
</dbReference>
<evidence type="ECO:0000256" key="4">
    <source>
        <dbReference type="ARBA" id="ARBA00035174"/>
    </source>
</evidence>
<accession>A0A7V0Q605</accession>
<dbReference type="Gene3D" id="2.30.170.40">
    <property type="entry name" value="Ribosomal protein L28/L24"/>
    <property type="match status" value="1"/>
</dbReference>
<dbReference type="EMBL" id="DRDR01000004">
    <property type="protein sequence ID" value="HDL59830.1"/>
    <property type="molecule type" value="Genomic_DNA"/>
</dbReference>
<evidence type="ECO:0000256" key="5">
    <source>
        <dbReference type="HAMAP-Rule" id="MF_00373"/>
    </source>
</evidence>
<evidence type="ECO:0000313" key="6">
    <source>
        <dbReference type="EMBL" id="HDL59830.1"/>
    </source>
</evidence>
<protein>
    <recommendedName>
        <fullName evidence="4 5">Large ribosomal subunit protein bL28</fullName>
    </recommendedName>
</protein>
<dbReference type="GO" id="GO:1990904">
    <property type="term" value="C:ribonucleoprotein complex"/>
    <property type="evidence" value="ECO:0007669"/>
    <property type="project" value="UniProtKB-KW"/>
</dbReference>
<dbReference type="GO" id="GO:0005840">
    <property type="term" value="C:ribosome"/>
    <property type="evidence" value="ECO:0007669"/>
    <property type="project" value="UniProtKB-KW"/>
</dbReference>
<dbReference type="AlphaFoldDB" id="A0A7V0Q605"/>
<comment type="similarity">
    <text evidence="1 5">Belongs to the bacterial ribosomal protein bL28 family.</text>
</comment>
<dbReference type="PANTHER" id="PTHR39080">
    <property type="entry name" value="50S RIBOSOMAL PROTEIN L28"/>
    <property type="match status" value="1"/>
</dbReference>
<dbReference type="GO" id="GO:0006412">
    <property type="term" value="P:translation"/>
    <property type="evidence" value="ECO:0007669"/>
    <property type="project" value="UniProtKB-UniRule"/>
</dbReference>
<sequence length="61" mass="6986">MAARCDLCGKGPVFGNNVSHANNRTRRKWKPNLHKAYIIVNGQKKAVKVCTKCYRKLRKSQ</sequence>
<dbReference type="InterPro" id="IPR034704">
    <property type="entry name" value="Ribosomal_bL28/bL31-like_sf"/>
</dbReference>
<dbReference type="Proteomes" id="UP000886381">
    <property type="component" value="Unassembled WGS sequence"/>
</dbReference>
<dbReference type="InterPro" id="IPR037147">
    <property type="entry name" value="Ribosomal_bL28_sf"/>
</dbReference>
<keyword evidence="3 5" id="KW-0687">Ribonucleoprotein</keyword>
<comment type="caution">
    <text evidence="6">The sequence shown here is derived from an EMBL/GenBank/DDBJ whole genome shotgun (WGS) entry which is preliminary data.</text>
</comment>
<organism evidence="6">
    <name type="scientific">candidate division WOR-3 bacterium</name>
    <dbReference type="NCBI Taxonomy" id="2052148"/>
    <lineage>
        <taxon>Bacteria</taxon>
        <taxon>Bacteria division WOR-3</taxon>
    </lineage>
</organism>
<dbReference type="InterPro" id="IPR026569">
    <property type="entry name" value="Ribosomal_bL28"/>
</dbReference>
<reference evidence="6" key="1">
    <citation type="journal article" date="2020" name="mSystems">
        <title>Genome- and Community-Level Interaction Insights into Carbon Utilization and Element Cycling Functions of Hydrothermarchaeota in Hydrothermal Sediment.</title>
        <authorList>
            <person name="Zhou Z."/>
            <person name="Liu Y."/>
            <person name="Xu W."/>
            <person name="Pan J."/>
            <person name="Luo Z.H."/>
            <person name="Li M."/>
        </authorList>
    </citation>
    <scope>NUCLEOTIDE SEQUENCE [LARGE SCALE GENOMIC DNA]</scope>
    <source>
        <strain evidence="6">HyVt-28</strain>
    </source>
</reference>
<dbReference type="PANTHER" id="PTHR39080:SF1">
    <property type="entry name" value="LARGE RIBOSOMAL SUBUNIT PROTEIN BL28A"/>
    <property type="match status" value="1"/>
</dbReference>
<gene>
    <name evidence="5 6" type="primary">rpmB</name>
    <name evidence="6" type="ORF">ENH14_00060</name>
</gene>
<proteinExistence type="inferred from homology"/>
<evidence type="ECO:0000256" key="2">
    <source>
        <dbReference type="ARBA" id="ARBA00022980"/>
    </source>
</evidence>
<dbReference type="InterPro" id="IPR050096">
    <property type="entry name" value="Bacterial_rp_bL28"/>
</dbReference>
<dbReference type="NCBIfam" id="TIGR00009">
    <property type="entry name" value="L28"/>
    <property type="match status" value="1"/>
</dbReference>
<dbReference type="GO" id="GO:0003735">
    <property type="term" value="F:structural constituent of ribosome"/>
    <property type="evidence" value="ECO:0007669"/>
    <property type="project" value="InterPro"/>
</dbReference>
<evidence type="ECO:0000256" key="1">
    <source>
        <dbReference type="ARBA" id="ARBA00008760"/>
    </source>
</evidence>
<dbReference type="Pfam" id="PF00830">
    <property type="entry name" value="Ribosomal_L28"/>
    <property type="match status" value="1"/>
</dbReference>